<dbReference type="PROSITE" id="PS50097">
    <property type="entry name" value="BTB"/>
    <property type="match status" value="1"/>
</dbReference>
<dbReference type="PANTHER" id="PTHR46105">
    <property type="entry name" value="AGAP004733-PA"/>
    <property type="match status" value="1"/>
</dbReference>
<evidence type="ECO:0000313" key="12">
    <source>
        <dbReference type="Proteomes" id="UP001152622"/>
    </source>
</evidence>
<feature type="region of interest" description="Disordered" evidence="8">
    <location>
        <begin position="424"/>
        <end position="591"/>
    </location>
</feature>
<feature type="compositionally biased region" description="Polar residues" evidence="8">
    <location>
        <begin position="463"/>
        <end position="473"/>
    </location>
</feature>
<dbReference type="SMART" id="SM00225">
    <property type="entry name" value="BTB"/>
    <property type="match status" value="1"/>
</dbReference>
<dbReference type="OrthoDB" id="6601382at2759"/>
<dbReference type="PROSITE" id="PS00028">
    <property type="entry name" value="ZINC_FINGER_C2H2_1"/>
    <property type="match status" value="1"/>
</dbReference>
<evidence type="ECO:0000256" key="4">
    <source>
        <dbReference type="ARBA" id="ARBA00022771"/>
    </source>
</evidence>
<gene>
    <name evidence="11" type="ORF">SKAU_G00000070</name>
</gene>
<accession>A0A9Q1JCE3</accession>
<dbReference type="SUPFAM" id="SSF57667">
    <property type="entry name" value="beta-beta-alpha zinc fingers"/>
    <property type="match status" value="1"/>
</dbReference>
<evidence type="ECO:0000256" key="8">
    <source>
        <dbReference type="SAM" id="MobiDB-lite"/>
    </source>
</evidence>
<feature type="compositionally biased region" description="Basic and acidic residues" evidence="8">
    <location>
        <begin position="193"/>
        <end position="220"/>
    </location>
</feature>
<dbReference type="InterPro" id="IPR050457">
    <property type="entry name" value="ZnFinger_BTB_dom_contain"/>
</dbReference>
<feature type="compositionally biased region" description="Basic and acidic residues" evidence="8">
    <location>
        <begin position="424"/>
        <end position="446"/>
    </location>
</feature>
<dbReference type="InterPro" id="IPR011333">
    <property type="entry name" value="SKP1/BTB/POZ_sf"/>
</dbReference>
<dbReference type="InterPro" id="IPR036236">
    <property type="entry name" value="Znf_C2H2_sf"/>
</dbReference>
<evidence type="ECO:0000259" key="9">
    <source>
        <dbReference type="PROSITE" id="PS50097"/>
    </source>
</evidence>
<dbReference type="EMBL" id="JAINUF010000001">
    <property type="protein sequence ID" value="KAJ8379229.1"/>
    <property type="molecule type" value="Genomic_DNA"/>
</dbReference>
<dbReference type="PROSITE" id="PS50157">
    <property type="entry name" value="ZINC_FINGER_C2H2_2"/>
    <property type="match status" value="1"/>
</dbReference>
<dbReference type="GO" id="GO:0005634">
    <property type="term" value="C:nucleus"/>
    <property type="evidence" value="ECO:0007669"/>
    <property type="project" value="UniProtKB-SubCell"/>
</dbReference>
<evidence type="ECO:0000256" key="1">
    <source>
        <dbReference type="ARBA" id="ARBA00004123"/>
    </source>
</evidence>
<feature type="compositionally biased region" description="Basic and acidic residues" evidence="8">
    <location>
        <begin position="776"/>
        <end position="789"/>
    </location>
</feature>
<keyword evidence="12" id="KW-1185">Reference proteome</keyword>
<keyword evidence="3" id="KW-0677">Repeat</keyword>
<dbReference type="FunFam" id="3.30.160.60:FF:000145">
    <property type="entry name" value="Zinc finger protein 574"/>
    <property type="match status" value="1"/>
</dbReference>
<feature type="domain" description="BTB" evidence="9">
    <location>
        <begin position="71"/>
        <end position="135"/>
    </location>
</feature>
<dbReference type="Gene3D" id="3.30.160.60">
    <property type="entry name" value="Classic Zinc Finger"/>
    <property type="match status" value="1"/>
</dbReference>
<dbReference type="PANTHER" id="PTHR46105:SF14">
    <property type="entry name" value="ZINC FINGER AND BTB DOMAIN-CONTAINING PROTEIN 22"/>
    <property type="match status" value="1"/>
</dbReference>
<feature type="region of interest" description="Disordered" evidence="8">
    <location>
        <begin position="764"/>
        <end position="789"/>
    </location>
</feature>
<dbReference type="Proteomes" id="UP001152622">
    <property type="component" value="Chromosome 1"/>
</dbReference>
<feature type="region of interest" description="Disordered" evidence="8">
    <location>
        <begin position="164"/>
        <end position="391"/>
    </location>
</feature>
<dbReference type="Gene3D" id="3.30.710.10">
    <property type="entry name" value="Potassium Channel Kv1.1, Chain A"/>
    <property type="match status" value="1"/>
</dbReference>
<keyword evidence="5" id="KW-0862">Zinc</keyword>
<name>A0A9Q1JCE3_SYNKA</name>
<reference evidence="11" key="1">
    <citation type="journal article" date="2023" name="Science">
        <title>Genome structures resolve the early diversification of teleost fishes.</title>
        <authorList>
            <person name="Parey E."/>
            <person name="Louis A."/>
            <person name="Montfort J."/>
            <person name="Bouchez O."/>
            <person name="Roques C."/>
            <person name="Iampietro C."/>
            <person name="Lluch J."/>
            <person name="Castinel A."/>
            <person name="Donnadieu C."/>
            <person name="Desvignes T."/>
            <person name="Floi Bucao C."/>
            <person name="Jouanno E."/>
            <person name="Wen M."/>
            <person name="Mejri S."/>
            <person name="Dirks R."/>
            <person name="Jansen H."/>
            <person name="Henkel C."/>
            <person name="Chen W.J."/>
            <person name="Zahm M."/>
            <person name="Cabau C."/>
            <person name="Klopp C."/>
            <person name="Thompson A.W."/>
            <person name="Robinson-Rechavi M."/>
            <person name="Braasch I."/>
            <person name="Lecointre G."/>
            <person name="Bobe J."/>
            <person name="Postlethwait J.H."/>
            <person name="Berthelot C."/>
            <person name="Roest Crollius H."/>
            <person name="Guiguen Y."/>
        </authorList>
    </citation>
    <scope>NUCLEOTIDE SEQUENCE</scope>
    <source>
        <strain evidence="11">WJC10195</strain>
    </source>
</reference>
<dbReference type="AlphaFoldDB" id="A0A9Q1JCE3"/>
<comment type="caution">
    <text evidence="11">The sequence shown here is derived from an EMBL/GenBank/DDBJ whole genome shotgun (WGS) entry which is preliminary data.</text>
</comment>
<proteinExistence type="predicted"/>
<dbReference type="SMART" id="SM00355">
    <property type="entry name" value="ZnF_C2H2"/>
    <property type="match status" value="2"/>
</dbReference>
<evidence type="ECO:0000256" key="7">
    <source>
        <dbReference type="PROSITE-ProRule" id="PRU00042"/>
    </source>
</evidence>
<sequence length="789" mass="84100">MASKLTFHTQHPPLLSGNGRYLSQIAKANMEQDCSSASGAPGGSVVQVCFPSVRAAVLDSLNRQREEGRLCDLSIQVQGQVFRAHRCVLAASSPYFHDQVLLKNVTTVSLPAVMDPLAFESVLGSAYTGQLSIVRDDIVNYVTVASFLQMWHIVDKCTEILKRPRASGGGGGGGNPQNAPSRQQSPSSTDCLYLERERSDKLRGAELKERGGVERERGQDQSHSLPPLASWRRPQQLSRWGRPRPQAQASLPPPPPAAPQPSADSQLDSNAGGESDYSSCEEVWLPGSSKASPHGHDSAGHAHNRAGPDHGMGGGHFSGGHPAEASRLRGRMRPKGAPTCSLEDFQKLLGRGRERGGGDVEQGEGLAGRVEEPKRKRERGTEADEGMGEVVEDRGMDGAERAGHSGEYPTSVYHGDEVEAMDNRGGHEAVRKETRSAEARPPHGPEIEAAVPGPSCPGPALSSRMQWQASPWLQPTGRPMDGDEDDDDEEEEDVDFGRFADEGGPPFGGQTYDEIEDGTGQVSQRPLVPTSPADDGEYLLGPPELSWPPPNIATQGPGGAMAPSRHLSPSSAQFPPSSSPPIPSSSSSSSLSLAGAPYTGKVHFCHCGKAYTLKSMRDRHVKMQHLNLRPFACPVCAKTFKMKHHLTKHLKTHGGLRPYECGLCGKKVIWRDSFLRHQARCERLAAAGMAPGYDGGSGTAAVTGSNGPGANGNDLDYGYGFEEGEGFLTEAGQVKVEEADFPGEAESVAMGGLLEGVSVGDGLSLGPESRTVGARGLKEEEGERANLIQ</sequence>
<protein>
    <recommendedName>
        <fullName evidence="13">Zinc finger and BTB domain containing 22a</fullName>
    </recommendedName>
</protein>
<dbReference type="GO" id="GO:0000978">
    <property type="term" value="F:RNA polymerase II cis-regulatory region sequence-specific DNA binding"/>
    <property type="evidence" value="ECO:0007669"/>
    <property type="project" value="TreeGrafter"/>
</dbReference>
<evidence type="ECO:0000256" key="2">
    <source>
        <dbReference type="ARBA" id="ARBA00022723"/>
    </source>
</evidence>
<evidence type="ECO:0000256" key="6">
    <source>
        <dbReference type="ARBA" id="ARBA00023242"/>
    </source>
</evidence>
<dbReference type="InterPro" id="IPR013087">
    <property type="entry name" value="Znf_C2H2_type"/>
</dbReference>
<keyword evidence="6" id="KW-0539">Nucleus</keyword>
<feature type="compositionally biased region" description="Polar residues" evidence="8">
    <location>
        <begin position="176"/>
        <end position="190"/>
    </location>
</feature>
<evidence type="ECO:0000256" key="3">
    <source>
        <dbReference type="ARBA" id="ARBA00022737"/>
    </source>
</evidence>
<dbReference type="SUPFAM" id="SSF54695">
    <property type="entry name" value="POZ domain"/>
    <property type="match status" value="1"/>
</dbReference>
<dbReference type="GO" id="GO:0008270">
    <property type="term" value="F:zinc ion binding"/>
    <property type="evidence" value="ECO:0007669"/>
    <property type="project" value="UniProtKB-KW"/>
</dbReference>
<keyword evidence="4 7" id="KW-0863">Zinc-finger</keyword>
<feature type="compositionally biased region" description="Acidic residues" evidence="8">
    <location>
        <begin position="482"/>
        <end position="494"/>
    </location>
</feature>
<evidence type="ECO:0008006" key="13">
    <source>
        <dbReference type="Google" id="ProtNLM"/>
    </source>
</evidence>
<evidence type="ECO:0000259" key="10">
    <source>
        <dbReference type="PROSITE" id="PS50157"/>
    </source>
</evidence>
<dbReference type="InterPro" id="IPR000210">
    <property type="entry name" value="BTB/POZ_dom"/>
</dbReference>
<keyword evidence="2" id="KW-0479">Metal-binding</keyword>
<evidence type="ECO:0000256" key="5">
    <source>
        <dbReference type="ARBA" id="ARBA00022833"/>
    </source>
</evidence>
<organism evidence="11 12">
    <name type="scientific">Synaphobranchus kaupii</name>
    <name type="common">Kaup's arrowtooth eel</name>
    <dbReference type="NCBI Taxonomy" id="118154"/>
    <lineage>
        <taxon>Eukaryota</taxon>
        <taxon>Metazoa</taxon>
        <taxon>Chordata</taxon>
        <taxon>Craniata</taxon>
        <taxon>Vertebrata</taxon>
        <taxon>Euteleostomi</taxon>
        <taxon>Actinopterygii</taxon>
        <taxon>Neopterygii</taxon>
        <taxon>Teleostei</taxon>
        <taxon>Anguilliformes</taxon>
        <taxon>Synaphobranchidae</taxon>
        <taxon>Synaphobranchus</taxon>
    </lineage>
</organism>
<dbReference type="GO" id="GO:0000981">
    <property type="term" value="F:DNA-binding transcription factor activity, RNA polymerase II-specific"/>
    <property type="evidence" value="ECO:0007669"/>
    <property type="project" value="TreeGrafter"/>
</dbReference>
<feature type="compositionally biased region" description="Basic and acidic residues" evidence="8">
    <location>
        <begin position="369"/>
        <end position="382"/>
    </location>
</feature>
<dbReference type="Pfam" id="PF00651">
    <property type="entry name" value="BTB"/>
    <property type="match status" value="1"/>
</dbReference>
<comment type="subcellular location">
    <subcellularLocation>
        <location evidence="1">Nucleus</location>
    </subcellularLocation>
</comment>
<feature type="domain" description="C2H2-type" evidence="10">
    <location>
        <begin position="631"/>
        <end position="658"/>
    </location>
</feature>
<evidence type="ECO:0000313" key="11">
    <source>
        <dbReference type="EMBL" id="KAJ8379229.1"/>
    </source>
</evidence>